<keyword evidence="7" id="KW-0234">DNA repair</keyword>
<keyword evidence="1" id="KW-0547">Nucleotide-binding</keyword>
<evidence type="ECO:0000256" key="3">
    <source>
        <dbReference type="ARBA" id="ARBA00022801"/>
    </source>
</evidence>
<dbReference type="Gene3D" id="3.40.50.300">
    <property type="entry name" value="P-loop containing nucleotide triphosphate hydrolases"/>
    <property type="match status" value="2"/>
</dbReference>
<dbReference type="Pfam" id="PF17191">
    <property type="entry name" value="RecG_wedge"/>
    <property type="match status" value="1"/>
</dbReference>
<evidence type="ECO:0000256" key="1">
    <source>
        <dbReference type="ARBA" id="ARBA00022741"/>
    </source>
</evidence>
<accession>A0A857N8H4</accession>
<dbReference type="Pfam" id="PF00270">
    <property type="entry name" value="DEAD"/>
    <property type="match status" value="1"/>
</dbReference>
<dbReference type="PROSITE" id="PS51194">
    <property type="entry name" value="HELICASE_CTER"/>
    <property type="match status" value="1"/>
</dbReference>
<keyword evidence="6" id="KW-0238">DNA-binding</keyword>
<dbReference type="GO" id="GO:0005524">
    <property type="term" value="F:ATP binding"/>
    <property type="evidence" value="ECO:0007669"/>
    <property type="project" value="UniProtKB-KW"/>
</dbReference>
<dbReference type="EMBL" id="CP047901">
    <property type="protein sequence ID" value="QHO63649.1"/>
    <property type="molecule type" value="Genomic_DNA"/>
</dbReference>
<dbReference type="InterPro" id="IPR001650">
    <property type="entry name" value="Helicase_C-like"/>
</dbReference>
<feature type="domain" description="Helicase ATP-binding" evidence="8">
    <location>
        <begin position="269"/>
        <end position="422"/>
    </location>
</feature>
<organism evidence="10 11">
    <name type="scientific">Candidatus Chazhemtobacterium aquaticus</name>
    <dbReference type="NCBI Taxonomy" id="2715735"/>
    <lineage>
        <taxon>Bacteria</taxon>
        <taxon>Candidatus Chazhemtobacteraceae</taxon>
        <taxon>Candidatus Chazhemtobacterium</taxon>
    </lineage>
</organism>
<dbReference type="Proteomes" id="UP000463983">
    <property type="component" value="Chromosome"/>
</dbReference>
<dbReference type="InterPro" id="IPR014001">
    <property type="entry name" value="Helicase_ATP-bd"/>
</dbReference>
<dbReference type="Gene3D" id="1.10.150.20">
    <property type="entry name" value="5' to 3' exonuclease, C-terminal subdomain"/>
    <property type="match status" value="1"/>
</dbReference>
<dbReference type="InterPro" id="IPR047112">
    <property type="entry name" value="RecG/Mfd"/>
</dbReference>
<evidence type="ECO:0000256" key="7">
    <source>
        <dbReference type="ARBA" id="ARBA00023204"/>
    </source>
</evidence>
<dbReference type="PANTHER" id="PTHR47964">
    <property type="entry name" value="ATP-DEPENDENT DNA HELICASE HOMOLOG RECG, CHLOROPLASTIC"/>
    <property type="match status" value="1"/>
</dbReference>
<dbReference type="GO" id="GO:0006281">
    <property type="term" value="P:DNA repair"/>
    <property type="evidence" value="ECO:0007669"/>
    <property type="project" value="UniProtKB-KW"/>
</dbReference>
<keyword evidence="2" id="KW-0227">DNA damage</keyword>
<keyword evidence="3 10" id="KW-0378">Hydrolase</keyword>
<dbReference type="AlphaFoldDB" id="A0A857N8H4"/>
<evidence type="ECO:0000256" key="6">
    <source>
        <dbReference type="ARBA" id="ARBA00023125"/>
    </source>
</evidence>
<name>A0A857N8H4_9BACT</name>
<proteinExistence type="predicted"/>
<evidence type="ECO:0000256" key="4">
    <source>
        <dbReference type="ARBA" id="ARBA00022806"/>
    </source>
</evidence>
<keyword evidence="11" id="KW-1185">Reference proteome</keyword>
<dbReference type="SMART" id="SM00487">
    <property type="entry name" value="DEXDc"/>
    <property type="match status" value="1"/>
</dbReference>
<dbReference type="KEGG" id="caqa:MICH65_0668"/>
<dbReference type="CDD" id="cd04488">
    <property type="entry name" value="RecG_wedge_OBF"/>
    <property type="match status" value="1"/>
</dbReference>
<dbReference type="EC" id="3.6.4.12" evidence="10"/>
<evidence type="ECO:0000259" key="9">
    <source>
        <dbReference type="PROSITE" id="PS51194"/>
    </source>
</evidence>
<feature type="domain" description="Helicase C-terminal" evidence="9">
    <location>
        <begin position="456"/>
        <end position="609"/>
    </location>
</feature>
<dbReference type="SUPFAM" id="SSF50249">
    <property type="entry name" value="Nucleic acid-binding proteins"/>
    <property type="match status" value="1"/>
</dbReference>
<evidence type="ECO:0000256" key="5">
    <source>
        <dbReference type="ARBA" id="ARBA00022840"/>
    </source>
</evidence>
<dbReference type="InterPro" id="IPR033454">
    <property type="entry name" value="RecG_wedge"/>
</dbReference>
<reference evidence="11" key="1">
    <citation type="journal article" date="2020" name="Microorganisms">
        <title>Complete Genome of a Member of a New Bacterial Lineage in the Microgenomates Group Reveals an Unusual Nucleotide Composition Disparity Between Two Strands of DNA and Limited Metabolic Potential.</title>
        <authorList>
            <person name="Kadnikov V.V."/>
            <person name="Mardanov A.V."/>
            <person name="Beletsky A.V."/>
            <person name="Karnachuk O.V."/>
            <person name="Ravin N.V."/>
        </authorList>
    </citation>
    <scope>NUCLEOTIDE SEQUENCE [LARGE SCALE GENOMIC DNA]</scope>
</reference>
<evidence type="ECO:0000259" key="8">
    <source>
        <dbReference type="PROSITE" id="PS51192"/>
    </source>
</evidence>
<dbReference type="PROSITE" id="PS51192">
    <property type="entry name" value="HELICASE_ATP_BIND_1"/>
    <property type="match status" value="1"/>
</dbReference>
<protein>
    <submittedName>
        <fullName evidence="10">ATP-dependent DNA helicase RecG</fullName>
        <ecNumber evidence="10">3.6.4.12</ecNumber>
    </submittedName>
</protein>
<dbReference type="Gene3D" id="2.40.50.140">
    <property type="entry name" value="Nucleic acid-binding proteins"/>
    <property type="match status" value="1"/>
</dbReference>
<evidence type="ECO:0000256" key="2">
    <source>
        <dbReference type="ARBA" id="ARBA00022763"/>
    </source>
</evidence>
<dbReference type="GO" id="GO:0016787">
    <property type="term" value="F:hydrolase activity"/>
    <property type="evidence" value="ECO:0007669"/>
    <property type="project" value="UniProtKB-KW"/>
</dbReference>
<dbReference type="InterPro" id="IPR012340">
    <property type="entry name" value="NA-bd_OB-fold"/>
</dbReference>
<evidence type="ECO:0000313" key="10">
    <source>
        <dbReference type="EMBL" id="QHO63649.1"/>
    </source>
</evidence>
<dbReference type="SMART" id="SM00490">
    <property type="entry name" value="HELICc"/>
    <property type="match status" value="1"/>
</dbReference>
<dbReference type="NCBIfam" id="NF008168">
    <property type="entry name" value="PRK10917.2-2"/>
    <property type="match status" value="1"/>
</dbReference>
<keyword evidence="5" id="KW-0067">ATP-binding</keyword>
<dbReference type="GO" id="GO:0003677">
    <property type="term" value="F:DNA binding"/>
    <property type="evidence" value="ECO:0007669"/>
    <property type="project" value="UniProtKB-KW"/>
</dbReference>
<dbReference type="SUPFAM" id="SSF52540">
    <property type="entry name" value="P-loop containing nucleoside triphosphate hydrolases"/>
    <property type="match status" value="2"/>
</dbReference>
<gene>
    <name evidence="10" type="ORF">MICH65_0668</name>
</gene>
<dbReference type="Pfam" id="PF00271">
    <property type="entry name" value="Helicase_C"/>
    <property type="match status" value="1"/>
</dbReference>
<dbReference type="InterPro" id="IPR011545">
    <property type="entry name" value="DEAD/DEAH_box_helicase_dom"/>
</dbReference>
<evidence type="ECO:0000313" key="11">
    <source>
        <dbReference type="Proteomes" id="UP000463983"/>
    </source>
</evidence>
<sequence>MRLNHSVANLPGVGPAYQKRLQKLNINTISDLINHFPSRYLDYSHTTPINKLEPDQEVCLKATLVSLTSVRLPNRKTLQKATVTDSTGSLQLTWFNQPYLTNSLIPKQQYYFTGQVDQFRNQLILNSPDFEPIKKKQLHTNRIIPLYPLTAGISHKWLRHKISLVLSSLTIKEIFPSSLKSRLPIDLNSAYHQVHFPDTQKQLESAQKRLSLNDLIGIYLKSALTQLDWQQRSATPITTTPSLHNQLLKKLDFDLTPDQQQAINDVFTDLKQTIPMNRLLQGDVGSGKTIVAVSAALQVVKQGFQTLVLAPTQVLAEQHYQSFSQLLKPFSIKPLLVTGQSKKKLPTAPLVIGTHALLHRPELIQNQKLGLVVIDEQHRFGVLQRSSFFNSVSTPHLLTMSATPIPRTIALSLYGHLTISNINTLPKNRKPIKTKVVSEIKRPQAYQWIKQQITTRKTQAFFICPLIEDSSSESLKTVKAATSEYQRLQQVFPDLKIALLHGKMKPEQKNTILKEFKSKKYDILVSTPVIEVGIDIPNANIMVIEGAQRFGLSQLHQLRGRVGRGEHQSFCLLFSSEISTTSLHRLKLMEKYQRGLTLAKLDLQLRGAGEIFGTAQSGHLDTQFPQFWNADLNKQAKQIAQQLVLLPKPQPQQLLVSLNPNLAKTTSPN</sequence>
<dbReference type="RefSeq" id="WP_161932019.1">
    <property type="nucleotide sequence ID" value="NZ_CP047901.1"/>
</dbReference>
<dbReference type="PANTHER" id="PTHR47964:SF1">
    <property type="entry name" value="ATP-DEPENDENT DNA HELICASE HOMOLOG RECG, CHLOROPLASTIC"/>
    <property type="match status" value="1"/>
</dbReference>
<keyword evidence="4 10" id="KW-0347">Helicase</keyword>
<dbReference type="GO" id="GO:0003678">
    <property type="term" value="F:DNA helicase activity"/>
    <property type="evidence" value="ECO:0007669"/>
    <property type="project" value="UniProtKB-EC"/>
</dbReference>
<dbReference type="InterPro" id="IPR027417">
    <property type="entry name" value="P-loop_NTPase"/>
</dbReference>